<reference evidence="5" key="1">
    <citation type="submission" date="2021-01" db="EMBL/GenBank/DDBJ databases">
        <authorList>
            <person name="Corre E."/>
            <person name="Pelletier E."/>
            <person name="Niang G."/>
            <person name="Scheremetjew M."/>
            <person name="Finn R."/>
            <person name="Kale V."/>
            <person name="Holt S."/>
            <person name="Cochrane G."/>
            <person name="Meng A."/>
            <person name="Brown T."/>
            <person name="Cohen L."/>
        </authorList>
    </citation>
    <scope>NUCLEOTIDE SEQUENCE</scope>
    <source>
        <strain evidence="5">SAG 63-3</strain>
    </source>
</reference>
<dbReference type="PANTHER" id="PTHR13243:SF1">
    <property type="entry name" value="NUCLEOLAR PROTEIN 16"/>
    <property type="match status" value="1"/>
</dbReference>
<keyword evidence="4" id="KW-0539">Nucleus</keyword>
<evidence type="ECO:0000256" key="3">
    <source>
        <dbReference type="ARBA" id="ARBA00015522"/>
    </source>
</evidence>
<comment type="similarity">
    <text evidence="2">Belongs to the NOP16 family.</text>
</comment>
<evidence type="ECO:0000256" key="2">
    <source>
        <dbReference type="ARBA" id="ARBA00008479"/>
    </source>
</evidence>
<dbReference type="Pfam" id="PF09420">
    <property type="entry name" value="Nop16"/>
    <property type="match status" value="1"/>
</dbReference>
<comment type="subcellular location">
    <subcellularLocation>
        <location evidence="1">Nucleus</location>
        <location evidence="1">Nucleolus</location>
    </subcellularLocation>
</comment>
<dbReference type="GO" id="GO:0042273">
    <property type="term" value="P:ribosomal large subunit biogenesis"/>
    <property type="evidence" value="ECO:0007669"/>
    <property type="project" value="TreeGrafter"/>
</dbReference>
<evidence type="ECO:0000256" key="4">
    <source>
        <dbReference type="ARBA" id="ARBA00023242"/>
    </source>
</evidence>
<name>A0A7S0UY77_9CHLO</name>
<dbReference type="PANTHER" id="PTHR13243">
    <property type="entry name" value="HSPC111 PROTEIN-RELATED"/>
    <property type="match status" value="1"/>
</dbReference>
<dbReference type="EMBL" id="HBFM01011829">
    <property type="protein sequence ID" value="CAD8771058.1"/>
    <property type="molecule type" value="Transcribed_RNA"/>
</dbReference>
<dbReference type="GO" id="GO:0005730">
    <property type="term" value="C:nucleolus"/>
    <property type="evidence" value="ECO:0007669"/>
    <property type="project" value="UniProtKB-SubCell"/>
</dbReference>
<dbReference type="InterPro" id="IPR019002">
    <property type="entry name" value="Ribosome_biogenesis_Nop16"/>
</dbReference>
<evidence type="ECO:0000313" key="5">
    <source>
        <dbReference type="EMBL" id="CAD8771058.1"/>
    </source>
</evidence>
<sequence length="200" mass="22782">MGGSRRRLKKSAPTVRVGVVKRKLSQKSFTPQEVSGNRMHLENRLNQAKTWKESGTLTSNYAANNLIMDTNLIGVNLDKARKIPTKEERLANNEETFSDDDEIRVICNKPRKTGKTAPPRLSPAQVDLVTSLTKVHGTDYDAMVLDRKLNKMQNSAGQLRKLFEAHQYWSSKVSDNNGLSTLKHDFRVPNKPMKRLCKYW</sequence>
<gene>
    <name evidence="5" type="ORF">PPAR00522_LOCUS7460</name>
</gene>
<accession>A0A7S0UY77</accession>
<dbReference type="AlphaFoldDB" id="A0A7S0UY77"/>
<organism evidence="5">
    <name type="scientific">Polytomella parva</name>
    <dbReference type="NCBI Taxonomy" id="51329"/>
    <lineage>
        <taxon>Eukaryota</taxon>
        <taxon>Viridiplantae</taxon>
        <taxon>Chlorophyta</taxon>
        <taxon>core chlorophytes</taxon>
        <taxon>Chlorophyceae</taxon>
        <taxon>CS clade</taxon>
        <taxon>Chlamydomonadales</taxon>
        <taxon>Chlamydomonadaceae</taxon>
        <taxon>Polytomella</taxon>
    </lineage>
</organism>
<protein>
    <recommendedName>
        <fullName evidence="3">Nucleolar protein 16</fullName>
    </recommendedName>
</protein>
<evidence type="ECO:0000256" key="1">
    <source>
        <dbReference type="ARBA" id="ARBA00004604"/>
    </source>
</evidence>
<proteinExistence type="inferred from homology"/>